<keyword evidence="1 2" id="KW-0732">Signal</keyword>
<feature type="chain" id="PRO_5045787536" description="Secretion system C-terminal sorting domain-containing protein" evidence="2">
    <location>
        <begin position="28"/>
        <end position="269"/>
    </location>
</feature>
<name>A0ABP3V6Y1_9FLAO</name>
<feature type="domain" description="Secretion system C-terminal sorting" evidence="3">
    <location>
        <begin position="202"/>
        <end position="263"/>
    </location>
</feature>
<gene>
    <name evidence="4" type="ORF">GCM10009431_29740</name>
</gene>
<evidence type="ECO:0000313" key="4">
    <source>
        <dbReference type="EMBL" id="GAA0749756.1"/>
    </source>
</evidence>
<proteinExistence type="predicted"/>
<organism evidence="4 5">
    <name type="scientific">Gaetbulibacter jejuensis</name>
    <dbReference type="NCBI Taxonomy" id="584607"/>
    <lineage>
        <taxon>Bacteria</taxon>
        <taxon>Pseudomonadati</taxon>
        <taxon>Bacteroidota</taxon>
        <taxon>Flavobacteriia</taxon>
        <taxon>Flavobacteriales</taxon>
        <taxon>Flavobacteriaceae</taxon>
        <taxon>Gaetbulibacter</taxon>
    </lineage>
</organism>
<reference evidence="5" key="1">
    <citation type="journal article" date="2019" name="Int. J. Syst. Evol. Microbiol.">
        <title>The Global Catalogue of Microorganisms (GCM) 10K type strain sequencing project: providing services to taxonomists for standard genome sequencing and annotation.</title>
        <authorList>
            <consortium name="The Broad Institute Genomics Platform"/>
            <consortium name="The Broad Institute Genome Sequencing Center for Infectious Disease"/>
            <person name="Wu L."/>
            <person name="Ma J."/>
        </authorList>
    </citation>
    <scope>NUCLEOTIDE SEQUENCE [LARGE SCALE GENOMIC DNA]</scope>
    <source>
        <strain evidence="5">JCM 15976</strain>
    </source>
</reference>
<protein>
    <recommendedName>
        <fullName evidence="3">Secretion system C-terminal sorting domain-containing protein</fullName>
    </recommendedName>
</protein>
<dbReference type="Pfam" id="PF18962">
    <property type="entry name" value="Por_Secre_tail"/>
    <property type="match status" value="1"/>
</dbReference>
<dbReference type="RefSeq" id="WP_343799557.1">
    <property type="nucleotide sequence ID" value="NZ_BAAAGF010000005.1"/>
</dbReference>
<keyword evidence="5" id="KW-1185">Reference proteome</keyword>
<comment type="caution">
    <text evidence="4">The sequence shown here is derived from an EMBL/GenBank/DDBJ whole genome shotgun (WGS) entry which is preliminary data.</text>
</comment>
<evidence type="ECO:0000256" key="1">
    <source>
        <dbReference type="ARBA" id="ARBA00022729"/>
    </source>
</evidence>
<dbReference type="InterPro" id="IPR026444">
    <property type="entry name" value="Secre_tail"/>
</dbReference>
<dbReference type="Proteomes" id="UP001500736">
    <property type="component" value="Unassembled WGS sequence"/>
</dbReference>
<evidence type="ECO:0000313" key="5">
    <source>
        <dbReference type="Proteomes" id="UP001500736"/>
    </source>
</evidence>
<feature type="signal peptide" evidence="2">
    <location>
        <begin position="1"/>
        <end position="27"/>
    </location>
</feature>
<accession>A0ABP3V6Y1</accession>
<dbReference type="EMBL" id="BAAAGF010000005">
    <property type="protein sequence ID" value="GAA0749756.1"/>
    <property type="molecule type" value="Genomic_DNA"/>
</dbReference>
<sequence>MNLTYITLSKKQMVWLFLSFSFITVLSAQPTIGTTTFDGTDANIAPYSIFPRTGSVQGWDFYMDGYDTGGPGAGAIYHSGTTNPSYVSLFTQQYLSSIRISSEDGSEFDLDNIVIEWGDFTGDVSLRSYRDGNFVGQLTISATQGYNNYDVSSNTNFDNIDQIRFLGFGGVSNMNVKIDEITISASSLSIDEFDINRNGFAVYPNPTTDYINVKNVYDKVDYQIIDIQGAVIVQGKINQNDSEINLTKLPLGLYFLKIDNQQPIKVLKL</sequence>
<evidence type="ECO:0000259" key="3">
    <source>
        <dbReference type="Pfam" id="PF18962"/>
    </source>
</evidence>
<dbReference type="NCBIfam" id="TIGR04183">
    <property type="entry name" value="Por_Secre_tail"/>
    <property type="match status" value="1"/>
</dbReference>
<evidence type="ECO:0000256" key="2">
    <source>
        <dbReference type="SAM" id="SignalP"/>
    </source>
</evidence>